<evidence type="ECO:0000313" key="15">
    <source>
        <dbReference type="EMBL" id="CAD9466829.1"/>
    </source>
</evidence>
<keyword evidence="6 11" id="KW-0472">Membrane</keyword>
<feature type="transmembrane region" description="Helical" evidence="11">
    <location>
        <begin position="1175"/>
        <end position="1197"/>
    </location>
</feature>
<evidence type="ECO:0000256" key="7">
    <source>
        <dbReference type="ARBA" id="ARBA00023170"/>
    </source>
</evidence>
<dbReference type="SUPFAM" id="SSF100909">
    <property type="entry name" value="IP3 receptor type 1 binding core, domain 2"/>
    <property type="match status" value="1"/>
</dbReference>
<feature type="region of interest" description="Disordered" evidence="10">
    <location>
        <begin position="26"/>
        <end position="76"/>
    </location>
</feature>
<keyword evidence="4 11" id="KW-1133">Transmembrane helix</keyword>
<evidence type="ECO:0000256" key="8">
    <source>
        <dbReference type="ARBA" id="ARBA00023286"/>
    </source>
</evidence>
<dbReference type="Pfam" id="PF00520">
    <property type="entry name" value="Ion_trans"/>
    <property type="match status" value="1"/>
</dbReference>
<dbReference type="InterPro" id="IPR015925">
    <property type="entry name" value="Ryanodine_IP3_receptor"/>
</dbReference>
<evidence type="ECO:0000259" key="13">
    <source>
        <dbReference type="Pfam" id="PF01365"/>
    </source>
</evidence>
<name>A0A7S2GQQ6_9STRA</name>
<keyword evidence="2" id="KW-0813">Transport</keyword>
<evidence type="ECO:0000256" key="2">
    <source>
        <dbReference type="ARBA" id="ARBA00022448"/>
    </source>
</evidence>
<proteinExistence type="predicted"/>
<keyword evidence="3 11" id="KW-0812">Transmembrane</keyword>
<evidence type="ECO:0000256" key="11">
    <source>
        <dbReference type="SAM" id="Phobius"/>
    </source>
</evidence>
<dbReference type="InterPro" id="IPR016024">
    <property type="entry name" value="ARM-type_fold"/>
</dbReference>
<dbReference type="InterPro" id="IPR035910">
    <property type="entry name" value="RyR/IP3R_RIH_dom_sf"/>
</dbReference>
<evidence type="ECO:0000259" key="14">
    <source>
        <dbReference type="Pfam" id="PF08454"/>
    </source>
</evidence>
<dbReference type="GO" id="GO:0016020">
    <property type="term" value="C:membrane"/>
    <property type="evidence" value="ECO:0007669"/>
    <property type="project" value="InterPro"/>
</dbReference>
<dbReference type="GO" id="GO:0005262">
    <property type="term" value="F:calcium channel activity"/>
    <property type="evidence" value="ECO:0007669"/>
    <property type="project" value="InterPro"/>
</dbReference>
<feature type="transmembrane region" description="Helical" evidence="11">
    <location>
        <begin position="1298"/>
        <end position="1317"/>
    </location>
</feature>
<accession>A0A7S2GQQ6</accession>
<dbReference type="InterPro" id="IPR000699">
    <property type="entry name" value="RIH_dom"/>
</dbReference>
<reference evidence="15" key="1">
    <citation type="submission" date="2021-01" db="EMBL/GenBank/DDBJ databases">
        <authorList>
            <person name="Corre E."/>
            <person name="Pelletier E."/>
            <person name="Niang G."/>
            <person name="Scheremetjew M."/>
            <person name="Finn R."/>
            <person name="Kale V."/>
            <person name="Holt S."/>
            <person name="Cochrane G."/>
            <person name="Meng A."/>
            <person name="Brown T."/>
            <person name="Cohen L."/>
        </authorList>
    </citation>
    <scope>NUCLEOTIDE SEQUENCE</scope>
    <source>
        <strain evidence="15">CCMP1381</strain>
    </source>
</reference>
<dbReference type="EMBL" id="HBGS01050697">
    <property type="protein sequence ID" value="CAD9466829.1"/>
    <property type="molecule type" value="Transcribed_RNA"/>
</dbReference>
<evidence type="ECO:0000256" key="10">
    <source>
        <dbReference type="SAM" id="MobiDB-lite"/>
    </source>
</evidence>
<evidence type="ECO:0000256" key="1">
    <source>
        <dbReference type="ARBA" id="ARBA00004127"/>
    </source>
</evidence>
<gene>
    <name evidence="15" type="ORF">DSPE1174_LOCUS26321</name>
</gene>
<comment type="subcellular location">
    <subcellularLocation>
        <location evidence="1">Endomembrane system</location>
        <topology evidence="1">Multi-pass membrane protein</topology>
    </subcellularLocation>
</comment>
<keyword evidence="7" id="KW-0675">Receptor</keyword>
<feature type="transmembrane region" description="Helical" evidence="11">
    <location>
        <begin position="1125"/>
        <end position="1155"/>
    </location>
</feature>
<feature type="domain" description="RyR/IP3R Homology associated" evidence="14">
    <location>
        <begin position="795"/>
        <end position="890"/>
    </location>
</feature>
<feature type="transmembrane region" description="Helical" evidence="11">
    <location>
        <begin position="1256"/>
        <end position="1278"/>
    </location>
</feature>
<evidence type="ECO:0000256" key="6">
    <source>
        <dbReference type="ARBA" id="ARBA00023136"/>
    </source>
</evidence>
<organism evidence="15">
    <name type="scientific">Octactis speculum</name>
    <dbReference type="NCBI Taxonomy" id="3111310"/>
    <lineage>
        <taxon>Eukaryota</taxon>
        <taxon>Sar</taxon>
        <taxon>Stramenopiles</taxon>
        <taxon>Ochrophyta</taxon>
        <taxon>Dictyochophyceae</taxon>
        <taxon>Dictyochales</taxon>
        <taxon>Dictyochaceae</taxon>
        <taxon>Octactis</taxon>
    </lineage>
</organism>
<evidence type="ECO:0008006" key="16">
    <source>
        <dbReference type="Google" id="ProtNLM"/>
    </source>
</evidence>
<dbReference type="Pfam" id="PF08454">
    <property type="entry name" value="RIH_assoc"/>
    <property type="match status" value="1"/>
</dbReference>
<feature type="domain" description="RIH" evidence="13">
    <location>
        <begin position="117"/>
        <end position="300"/>
    </location>
</feature>
<evidence type="ECO:0000256" key="9">
    <source>
        <dbReference type="ARBA" id="ARBA00023303"/>
    </source>
</evidence>
<dbReference type="PANTHER" id="PTHR13715:SF99">
    <property type="entry name" value="INOSITOL 1,4,5-TRISPHOSPHATE RECEPTOR-LIKE PROTEIN A"/>
    <property type="match status" value="1"/>
</dbReference>
<evidence type="ECO:0000256" key="4">
    <source>
        <dbReference type="ARBA" id="ARBA00022989"/>
    </source>
</evidence>
<evidence type="ECO:0000259" key="12">
    <source>
        <dbReference type="Pfam" id="PF00520"/>
    </source>
</evidence>
<keyword evidence="9" id="KW-0407">Ion channel</keyword>
<feature type="domain" description="Ion transport" evidence="12">
    <location>
        <begin position="1260"/>
        <end position="1425"/>
    </location>
</feature>
<sequence>MHDLDETLHLANKLIDFMKCSSISSRQVQDHSRNSAGNEMSPLVGIQKGPSDSDSDSVLSSRRESEDIDSIQNPIATNEPNQVEMISLAASPLLNNDRHIETAAVDTGIEGTIGYVNPMHQNLLRTMDLQTSLLEALRIDYNIAFYGSKCTDEDRVKSRSILVKVLRVTIDVLIHFVKDNQENQNNVAAELPTITQKFMGPLVEPDYMPGFDEDLKVRIRSLPPFNAPMLVIETLRGNTALCKNPLIVTEAMIKAFAEMLNADPNPSTSPFLDFFFIVCMPTPSTAVRDNQAICIRVLWKMNNIKTQLMGLLDSHTPPPNDNFDDDSSPGNLVIKRSRMLRLLIACIGGGNARVASRLSGQGFSIPRVVAMAINSISLILPDSEDLLGNDEDDQDLLAFGGQTLEDFELAKCTIQLLALQLQVLGINHRLVDDKSIWDLLGRLSKIFKSFEAQNTDTMMDNDADIYQDLTEHGLSVVESVLRGAKSANLLQNVVEERNHIVNPIQDIVLKIFNKRINESCRDIIDKIIRLVEPEADQILDDLHGKTMLQVSRNLMNSSSFSHVSRQSDVETHFRYFLEGITTNPKIEYAIKRRHFEFLNCLENATIWTGPEKKDPTVDSNDRDQISWNDLVLRFARYLKNHLLDSDSKTSIIVCDFLRGHLVKSRCDEEGVEQEINDLSTEAMDDYVGKQNNLNEKGITSLIAECLSIHHPGEEGDLPDSAIELIIEMLRGGNTEVQREIVSFLVKKDHKGGLFSHFQKRLNAHDSAIRARREEVKTRYKKPSTDMIAKFHDTIETCNLLQLLCEGHNFQLQNLMRVQPHCQRSINLMGEVISLLILQVESAGVLRRLDKDDLSVVEATMEFIIEALQGPCPENQKVVAQSQCIQACTQIISSPFSGVIDHRVNGVYKIFIKGLAIKLLAATLEGRDDKICHNDLAAGLNPALFDSFHTELRGYLDMSKKRKSVGDDYRNEIMEILCDLECVQRQLSMVKKEFKSFAYDDSDLIGYVEVNWNGRTEPVCFVLPRDHQSLQASVKQEFLHNADLSSSEKRMKQLVEVSDDFIFRTKHLDELETASSAYRLAKPHVESFRWFIYGLVLILNLNRLMDYEGDDYKYTLTGLSKSKKGDIISCILAVFIIFGYGTIVTFVALTEVPILWQKAMNNMEESDEKKVMTRDVGAFTSLLVAFGGYCSFIILRTVYFPADAIYWEVMLIVFLPWTIMSLRNYVVVPDKPVIMVLCLVYHSIVQMNAIRNTLVCMCICIAGLFHRKVFFTVLLFDIFTLSDDLSAVTQAIYKPIKEIGITFYVIAVSSFVFTAFAFDYKTTHHDWEFFYDDQQEIFIQIDDDENDDSMATCHTLFDCTLITWYKAIPSGDIGSVLDGINAVDTSTSEYAWRVFFDLVFFIWVGVLLFNILTGLMVDTFSALREENETRAANLRNECFVCGYTRSAYEDLGGDYYFDTHAQVEHDVWSYLFFIAYLKQKDHTECNGVETYVLKMFEREDLDWVPARTSWRIENAMNAKDGEENVEIEIYKRFVKDQLRDFRETLIEELRVGDS</sequence>
<evidence type="ECO:0000256" key="3">
    <source>
        <dbReference type="ARBA" id="ARBA00022692"/>
    </source>
</evidence>
<evidence type="ECO:0000256" key="5">
    <source>
        <dbReference type="ARBA" id="ARBA00023065"/>
    </source>
</evidence>
<dbReference type="GO" id="GO:0012505">
    <property type="term" value="C:endomembrane system"/>
    <property type="evidence" value="ECO:0007669"/>
    <property type="project" value="UniProtKB-SubCell"/>
</dbReference>
<keyword evidence="5" id="KW-0406">Ion transport</keyword>
<dbReference type="SUPFAM" id="SSF48371">
    <property type="entry name" value="ARM repeat"/>
    <property type="match status" value="1"/>
</dbReference>
<protein>
    <recommendedName>
        <fullName evidence="16">RyR/IP3R Homology associated domain-containing protein</fullName>
    </recommendedName>
</protein>
<feature type="transmembrane region" description="Helical" evidence="11">
    <location>
        <begin position="1204"/>
        <end position="1225"/>
    </location>
</feature>
<dbReference type="PANTHER" id="PTHR13715">
    <property type="entry name" value="RYANODINE RECEPTOR AND IP3 RECEPTOR"/>
    <property type="match status" value="1"/>
</dbReference>
<dbReference type="Pfam" id="PF01365">
    <property type="entry name" value="RYDR_ITPR"/>
    <property type="match status" value="1"/>
</dbReference>
<dbReference type="InterPro" id="IPR013662">
    <property type="entry name" value="RIH_assoc-dom"/>
</dbReference>
<dbReference type="InterPro" id="IPR005821">
    <property type="entry name" value="Ion_trans_dom"/>
</dbReference>
<keyword evidence="8" id="KW-1071">Ligand-gated ion channel</keyword>
<feature type="transmembrane region" description="Helical" evidence="11">
    <location>
        <begin position="1393"/>
        <end position="1416"/>
    </location>
</feature>